<organism evidence="3 4">
    <name type="scientific">Actinacidiphila rubida</name>
    <dbReference type="NCBI Taxonomy" id="310780"/>
    <lineage>
        <taxon>Bacteria</taxon>
        <taxon>Bacillati</taxon>
        <taxon>Actinomycetota</taxon>
        <taxon>Actinomycetes</taxon>
        <taxon>Kitasatosporales</taxon>
        <taxon>Streptomycetaceae</taxon>
        <taxon>Actinacidiphila</taxon>
    </lineage>
</organism>
<evidence type="ECO:0000256" key="2">
    <source>
        <dbReference type="SAM" id="Phobius"/>
    </source>
</evidence>
<feature type="compositionally biased region" description="Low complexity" evidence="1">
    <location>
        <begin position="198"/>
        <end position="214"/>
    </location>
</feature>
<dbReference type="RefSeq" id="WP_069466106.1">
    <property type="nucleotide sequence ID" value="NZ_FODD01000046.1"/>
</dbReference>
<keyword evidence="2" id="KW-0812">Transmembrane</keyword>
<keyword evidence="2" id="KW-0472">Membrane</keyword>
<gene>
    <name evidence="3" type="ORF">SAMN05216267_104669</name>
</gene>
<keyword evidence="4" id="KW-1185">Reference proteome</keyword>
<dbReference type="STRING" id="310780.SAMN05216267_104669"/>
<protein>
    <submittedName>
        <fullName evidence="3">Uncharacterized protein</fullName>
    </submittedName>
</protein>
<dbReference type="OrthoDB" id="10019767at2"/>
<dbReference type="Proteomes" id="UP000181951">
    <property type="component" value="Unassembled WGS sequence"/>
</dbReference>
<sequence>MSRHLVKGLRILGERWTKGVRGWLAAGTNWLDTGVRWALVLGTLYGAAHLLLGSLLGVGAVALVVCVLALRAATKAARGQQLQAAKPGPQASAADAEQELPDVTGDELAALAHDLLAGGPGVHLATLAAGLTARHGGDWQTGDVRALLTVHQVPVRPSVRDAAKRVSPGVHRADLPPLPAPSLTPAVAGPVAVVAAGQPGTTGATTDPPATPTTRQIGGVQVTSIPDPANPARTIVRAVDRTRKRPA</sequence>
<evidence type="ECO:0000256" key="1">
    <source>
        <dbReference type="SAM" id="MobiDB-lite"/>
    </source>
</evidence>
<dbReference type="EMBL" id="FODD01000046">
    <property type="protein sequence ID" value="SEO83844.1"/>
    <property type="molecule type" value="Genomic_DNA"/>
</dbReference>
<accession>A0A1H8SZT6</accession>
<feature type="transmembrane region" description="Helical" evidence="2">
    <location>
        <begin position="47"/>
        <end position="70"/>
    </location>
</feature>
<feature type="region of interest" description="Disordered" evidence="1">
    <location>
        <begin position="79"/>
        <end position="98"/>
    </location>
</feature>
<evidence type="ECO:0000313" key="4">
    <source>
        <dbReference type="Proteomes" id="UP000181951"/>
    </source>
</evidence>
<feature type="region of interest" description="Disordered" evidence="1">
    <location>
        <begin position="198"/>
        <end position="232"/>
    </location>
</feature>
<reference evidence="3 4" key="1">
    <citation type="submission" date="2016-10" db="EMBL/GenBank/DDBJ databases">
        <authorList>
            <person name="de Groot N.N."/>
        </authorList>
    </citation>
    <scope>NUCLEOTIDE SEQUENCE [LARGE SCALE GENOMIC DNA]</scope>
    <source>
        <strain evidence="3 4">CGMCC 4.2026</strain>
    </source>
</reference>
<dbReference type="AlphaFoldDB" id="A0A1H8SZT6"/>
<evidence type="ECO:0000313" key="3">
    <source>
        <dbReference type="EMBL" id="SEO83844.1"/>
    </source>
</evidence>
<proteinExistence type="predicted"/>
<name>A0A1H8SZT6_9ACTN</name>
<keyword evidence="2" id="KW-1133">Transmembrane helix</keyword>